<name>K9EVZ0_9ACTO</name>
<comment type="similarity">
    <text evidence="1">Belongs to the ROK (NagC/XylR) family.</text>
</comment>
<dbReference type="InterPro" id="IPR036388">
    <property type="entry name" value="WH-like_DNA-bd_sf"/>
</dbReference>
<evidence type="ECO:0000313" key="3">
    <source>
        <dbReference type="Proteomes" id="UP000009888"/>
    </source>
</evidence>
<keyword evidence="3" id="KW-1185">Reference proteome</keyword>
<dbReference type="Proteomes" id="UP000009888">
    <property type="component" value="Unassembled WGS sequence"/>
</dbReference>
<accession>K9EVZ0</accession>
<dbReference type="HOGENOM" id="CLU_036604_13_2_11"/>
<dbReference type="eggNOG" id="COG1940">
    <property type="taxonomic scope" value="Bacteria"/>
</dbReference>
<dbReference type="RefSeq" id="WP_007001124.1">
    <property type="nucleotide sequence ID" value="NZ_JH992955.1"/>
</dbReference>
<gene>
    <name evidence="2" type="ORF">HMPREF9233_00918</name>
</gene>
<dbReference type="STRING" id="202789.GCA_001457435_01203"/>
<dbReference type="EMBL" id="AGWL01000005">
    <property type="protein sequence ID" value="EKU95157.1"/>
    <property type="molecule type" value="Genomic_DNA"/>
</dbReference>
<evidence type="ECO:0008006" key="4">
    <source>
        <dbReference type="Google" id="ProtNLM"/>
    </source>
</evidence>
<organism evidence="2 3">
    <name type="scientific">Actinobaculum massiliense ACS-171-V-Col2</name>
    <dbReference type="NCBI Taxonomy" id="883066"/>
    <lineage>
        <taxon>Bacteria</taxon>
        <taxon>Bacillati</taxon>
        <taxon>Actinomycetota</taxon>
        <taxon>Actinomycetes</taxon>
        <taxon>Actinomycetales</taxon>
        <taxon>Actinomycetaceae</taxon>
        <taxon>Actinobaculum</taxon>
    </lineage>
</organism>
<comment type="caution">
    <text evidence="2">The sequence shown here is derived from an EMBL/GenBank/DDBJ whole genome shotgun (WGS) entry which is preliminary data.</text>
</comment>
<dbReference type="InterPro" id="IPR043129">
    <property type="entry name" value="ATPase_NBD"/>
</dbReference>
<dbReference type="PANTHER" id="PTHR18964">
    <property type="entry name" value="ROK (REPRESSOR, ORF, KINASE) FAMILY"/>
    <property type="match status" value="1"/>
</dbReference>
<dbReference type="InterPro" id="IPR036390">
    <property type="entry name" value="WH_DNA-bd_sf"/>
</dbReference>
<dbReference type="Gene3D" id="3.30.420.40">
    <property type="match status" value="2"/>
</dbReference>
<dbReference type="SUPFAM" id="SSF46785">
    <property type="entry name" value="Winged helix' DNA-binding domain"/>
    <property type="match status" value="1"/>
</dbReference>
<dbReference type="InterPro" id="IPR000600">
    <property type="entry name" value="ROK"/>
</dbReference>
<dbReference type="AlphaFoldDB" id="K9EVZ0"/>
<dbReference type="PATRIC" id="fig|883066.3.peg.956"/>
<sequence length="402" mass="43123">MKAGKNSTSIRQENLSLVLGAILGAKEGPSRAKLATQTGLTRATVSRLVDELINARLIDELDPVRPAVGRPAAPLVAREYQHVILAAEINLEYVAIYALDVTGAALGEEIIRMDSRRSDPKKVLSRVGELVAKAAGELPMYSNLLETVLCVPGLISADSHTIITAPNLGWSNVDALPYFDFPDFDPARFRVMNEADAAAYSVLYDDPGARAGVDNFLYISAEVGVGAAIVFDGQLFAGDHGWAGEIGHMCVDRSGPKCRCGSNGCLEQYAGADSIIRNAGYRLDIPLERIAELFDAGDSGARASIDACATALGTAIANVLNLLDLELVVLGGNFGRLYDRLEVIMNAEIEYRVLGRRWENVEVTTSTYGDSASARGACLAGFARIFANPEIWNERGIPISFD</sequence>
<dbReference type="Pfam" id="PF00480">
    <property type="entry name" value="ROK"/>
    <property type="match status" value="1"/>
</dbReference>
<dbReference type="Gene3D" id="1.10.10.10">
    <property type="entry name" value="Winged helix-like DNA-binding domain superfamily/Winged helix DNA-binding domain"/>
    <property type="match status" value="1"/>
</dbReference>
<dbReference type="PANTHER" id="PTHR18964:SF149">
    <property type="entry name" value="BIFUNCTIONAL UDP-N-ACETYLGLUCOSAMINE 2-EPIMERASE_N-ACETYLMANNOSAMINE KINASE"/>
    <property type="match status" value="1"/>
</dbReference>
<proteinExistence type="inferred from homology"/>
<evidence type="ECO:0000313" key="2">
    <source>
        <dbReference type="EMBL" id="EKU95157.1"/>
    </source>
</evidence>
<reference evidence="2 3" key="1">
    <citation type="submission" date="2012-09" db="EMBL/GenBank/DDBJ databases">
        <title>The Genome Sequence of Actinobaculum massiliae ACS-171-V-COL2.</title>
        <authorList>
            <consortium name="The Broad Institute Genome Sequencing Platform"/>
            <person name="Earl A."/>
            <person name="Ward D."/>
            <person name="Feldgarden M."/>
            <person name="Gevers D."/>
            <person name="Saerens B."/>
            <person name="Vaneechoutte M."/>
            <person name="Walker B."/>
            <person name="Young S.K."/>
            <person name="Zeng Q."/>
            <person name="Gargeya S."/>
            <person name="Fitzgerald M."/>
            <person name="Haas B."/>
            <person name="Abouelleil A."/>
            <person name="Alvarado L."/>
            <person name="Arachchi H.M."/>
            <person name="Berlin A."/>
            <person name="Chapman S.B."/>
            <person name="Goldberg J."/>
            <person name="Griggs A."/>
            <person name="Gujja S."/>
            <person name="Hansen M."/>
            <person name="Howarth C."/>
            <person name="Imamovic A."/>
            <person name="Larimer J."/>
            <person name="McCowen C."/>
            <person name="Montmayeur A."/>
            <person name="Murphy C."/>
            <person name="Neiman D."/>
            <person name="Pearson M."/>
            <person name="Priest M."/>
            <person name="Roberts A."/>
            <person name="Saif S."/>
            <person name="Shea T."/>
            <person name="Sisk P."/>
            <person name="Sykes S."/>
            <person name="Wortman J."/>
            <person name="Nusbaum C."/>
            <person name="Birren B."/>
        </authorList>
    </citation>
    <scope>NUCLEOTIDE SEQUENCE [LARGE SCALE GENOMIC DNA]</scope>
    <source>
        <strain evidence="3">ACS-171-V-Col2</strain>
    </source>
</reference>
<protein>
    <recommendedName>
        <fullName evidence="4">HTH marR-type domain-containing protein</fullName>
    </recommendedName>
</protein>
<evidence type="ECO:0000256" key="1">
    <source>
        <dbReference type="ARBA" id="ARBA00006479"/>
    </source>
</evidence>
<dbReference type="SUPFAM" id="SSF53067">
    <property type="entry name" value="Actin-like ATPase domain"/>
    <property type="match status" value="2"/>
</dbReference>